<dbReference type="GO" id="GO:0005737">
    <property type="term" value="C:cytoplasm"/>
    <property type="evidence" value="ECO:0007669"/>
    <property type="project" value="TreeGrafter"/>
</dbReference>
<dbReference type="SMART" id="SM00382">
    <property type="entry name" value="AAA"/>
    <property type="match status" value="1"/>
</dbReference>
<dbReference type="Pfam" id="PF25403">
    <property type="entry name" value="zf-C2H2_ZFAND2"/>
    <property type="match status" value="1"/>
</dbReference>
<dbReference type="SUPFAM" id="SSF90209">
    <property type="entry name" value="Ran binding protein zinc finger-like"/>
    <property type="match status" value="1"/>
</dbReference>
<evidence type="ECO:0000256" key="2">
    <source>
        <dbReference type="ARBA" id="ARBA00022737"/>
    </source>
</evidence>
<dbReference type="GO" id="GO:0016887">
    <property type="term" value="F:ATP hydrolysis activity"/>
    <property type="evidence" value="ECO:0007669"/>
    <property type="project" value="InterPro"/>
</dbReference>
<dbReference type="PROSITE" id="PS01358">
    <property type="entry name" value="ZF_RANBP2_1"/>
    <property type="match status" value="2"/>
</dbReference>
<dbReference type="Gene3D" id="4.10.1110.10">
    <property type="entry name" value="AN1-like Zinc finger"/>
    <property type="match status" value="2"/>
</dbReference>
<dbReference type="AlphaFoldDB" id="A0A9P1BPY9"/>
<dbReference type="SMART" id="SM00154">
    <property type="entry name" value="ZnF_AN1"/>
    <property type="match status" value="2"/>
</dbReference>
<name>A0A9P1BPY9_9DINO</name>
<dbReference type="GO" id="GO:0005524">
    <property type="term" value="F:ATP binding"/>
    <property type="evidence" value="ECO:0007669"/>
    <property type="project" value="InterPro"/>
</dbReference>
<dbReference type="SUPFAM" id="SSF118310">
    <property type="entry name" value="AN1-like Zinc finger"/>
    <property type="match status" value="2"/>
</dbReference>
<evidence type="ECO:0000313" key="10">
    <source>
        <dbReference type="Proteomes" id="UP001152797"/>
    </source>
</evidence>
<dbReference type="SUPFAM" id="SSF52540">
    <property type="entry name" value="P-loop containing nucleoside triphosphate hydrolases"/>
    <property type="match status" value="1"/>
</dbReference>
<keyword evidence="2" id="KW-0677">Repeat</keyword>
<dbReference type="Proteomes" id="UP001152797">
    <property type="component" value="Unassembled WGS sequence"/>
</dbReference>
<dbReference type="Pfam" id="PF01428">
    <property type="entry name" value="zf-AN1"/>
    <property type="match status" value="2"/>
</dbReference>
<dbReference type="Pfam" id="PF00641">
    <property type="entry name" value="Zn_ribbon_RanBP"/>
    <property type="match status" value="2"/>
</dbReference>
<feature type="domain" description="RanBP2-type" evidence="6">
    <location>
        <begin position="196"/>
        <end position="225"/>
    </location>
</feature>
<feature type="domain" description="AN1-type" evidence="7">
    <location>
        <begin position="94"/>
        <end position="144"/>
    </location>
</feature>
<dbReference type="GO" id="GO:0008270">
    <property type="term" value="F:zinc ion binding"/>
    <property type="evidence" value="ECO:0007669"/>
    <property type="project" value="UniProtKB-KW"/>
</dbReference>
<accession>A0A9P1BPY9</accession>
<keyword evidence="1" id="KW-0479">Metal-binding</keyword>
<evidence type="ECO:0000256" key="4">
    <source>
        <dbReference type="ARBA" id="ARBA00022833"/>
    </source>
</evidence>
<dbReference type="InterPro" id="IPR000058">
    <property type="entry name" value="Znf_AN1"/>
</dbReference>
<dbReference type="Gene3D" id="3.40.50.300">
    <property type="entry name" value="P-loop containing nucleotide triphosphate hydrolases"/>
    <property type="match status" value="1"/>
</dbReference>
<dbReference type="SMART" id="SM00547">
    <property type="entry name" value="ZnF_RBZ"/>
    <property type="match status" value="2"/>
</dbReference>
<comment type="caution">
    <text evidence="8">The sequence shown here is derived from an EMBL/GenBank/DDBJ whole genome shotgun (WGS) entry which is preliminary data.</text>
</comment>
<keyword evidence="10" id="KW-1185">Reference proteome</keyword>
<dbReference type="InterPro" id="IPR057357">
    <property type="entry name" value="Znf-C2H2_ZFAND2A/B"/>
</dbReference>
<dbReference type="EMBL" id="CAMXCT010000331">
    <property type="protein sequence ID" value="CAI3977262.1"/>
    <property type="molecule type" value="Genomic_DNA"/>
</dbReference>
<protein>
    <submittedName>
        <fullName evidence="9">Zinc finger AN1 and C2H2 domain-containing stress-associated protein 16</fullName>
    </submittedName>
</protein>
<feature type="domain" description="AN1-type" evidence="7">
    <location>
        <begin position="5"/>
        <end position="53"/>
    </location>
</feature>
<proteinExistence type="predicted"/>
<dbReference type="InterPro" id="IPR035896">
    <property type="entry name" value="AN1-like_Znf"/>
</dbReference>
<dbReference type="InterPro" id="IPR027417">
    <property type="entry name" value="P-loop_NTPase"/>
</dbReference>
<evidence type="ECO:0000256" key="1">
    <source>
        <dbReference type="ARBA" id="ARBA00022723"/>
    </source>
</evidence>
<evidence type="ECO:0000259" key="6">
    <source>
        <dbReference type="PROSITE" id="PS50199"/>
    </source>
</evidence>
<dbReference type="EMBL" id="CAMXCT020000331">
    <property type="protein sequence ID" value="CAL1130637.1"/>
    <property type="molecule type" value="Genomic_DNA"/>
</dbReference>
<reference evidence="8" key="1">
    <citation type="submission" date="2022-10" db="EMBL/GenBank/DDBJ databases">
        <authorList>
            <person name="Chen Y."/>
            <person name="Dougan E. K."/>
            <person name="Chan C."/>
            <person name="Rhodes N."/>
            <person name="Thang M."/>
        </authorList>
    </citation>
    <scope>NUCLEOTIDE SEQUENCE</scope>
</reference>
<dbReference type="Pfam" id="PF00004">
    <property type="entry name" value="AAA"/>
    <property type="match status" value="1"/>
</dbReference>
<evidence type="ECO:0000259" key="7">
    <source>
        <dbReference type="PROSITE" id="PS51039"/>
    </source>
</evidence>
<evidence type="ECO:0000256" key="3">
    <source>
        <dbReference type="ARBA" id="ARBA00022771"/>
    </source>
</evidence>
<dbReference type="InterPro" id="IPR003959">
    <property type="entry name" value="ATPase_AAA_core"/>
</dbReference>
<dbReference type="InterPro" id="IPR036443">
    <property type="entry name" value="Znf_RanBP2_sf"/>
</dbReference>
<dbReference type="InterPro" id="IPR003593">
    <property type="entry name" value="AAA+_ATPase"/>
</dbReference>
<dbReference type="PANTHER" id="PTHR14677:SF20">
    <property type="entry name" value="ZINC FINGER AN1-TYPE CONTAINING 2A-RELATED"/>
    <property type="match status" value="1"/>
</dbReference>
<dbReference type="Gene3D" id="4.10.1060.10">
    <property type="entry name" value="Zinc finger, RanBP2-type"/>
    <property type="match status" value="1"/>
</dbReference>
<dbReference type="PROSITE" id="PS50199">
    <property type="entry name" value="ZF_RANBP2_2"/>
    <property type="match status" value="2"/>
</dbReference>
<dbReference type="Gene3D" id="2.30.30.380">
    <property type="entry name" value="Zn-finger domain of Sec23/24"/>
    <property type="match status" value="1"/>
</dbReference>
<dbReference type="OrthoDB" id="431929at2759"/>
<reference evidence="9 10" key="2">
    <citation type="submission" date="2024-05" db="EMBL/GenBank/DDBJ databases">
        <authorList>
            <person name="Chen Y."/>
            <person name="Shah S."/>
            <person name="Dougan E. K."/>
            <person name="Thang M."/>
            <person name="Chan C."/>
        </authorList>
    </citation>
    <scope>NUCLEOTIDE SEQUENCE [LARGE SCALE GENOMIC DNA]</scope>
</reference>
<dbReference type="InterPro" id="IPR001876">
    <property type="entry name" value="Znf_RanBP2"/>
</dbReference>
<dbReference type="EMBL" id="CAMXCT030000331">
    <property type="protein sequence ID" value="CAL4764574.1"/>
    <property type="molecule type" value="Genomic_DNA"/>
</dbReference>
<keyword evidence="3 5" id="KW-0863">Zinc-finger</keyword>
<dbReference type="PROSITE" id="PS51039">
    <property type="entry name" value="ZF_AN1"/>
    <property type="match status" value="2"/>
</dbReference>
<evidence type="ECO:0000313" key="8">
    <source>
        <dbReference type="EMBL" id="CAI3977262.1"/>
    </source>
</evidence>
<evidence type="ECO:0000256" key="5">
    <source>
        <dbReference type="PROSITE-ProRule" id="PRU00322"/>
    </source>
</evidence>
<gene>
    <name evidence="8" type="ORF">C1SCF055_LOCUS5415</name>
</gene>
<sequence>MAVLSNTGAHCGVKECSRLDFLPFTCSQCQGVFCLDHFRFEKHSCPLAAGLDQRVLVCPLCNKGVRLEVGEDLNITWERHTLDGCTNPAGSESREKKARCPVKGCKELLTMSNSVVCSSCQQKVCLKHRFEDAHGCTSTPSRPPPARPARAARGASGGWQCRRCTLVNAAGSVECDACGAGYATHGAPAPAPERPAAGKWTCGRCTLDNAASAQTCDACGASRPSAADAKAEYGPAFISVLSAPSKAWDHAFDEMIPLEFDLSQATMGYRQLPCHREALTRVTSCSEVKEWLEDILASKPGKALPYAIALVGPSGSGKSTFLAALKTLPMKVLQMSIPALINAGIGDTHLAVRRHFERAQLLQPSCVTLDDADELFRGQEGSENHGVSDLLAELVHMLDQFCSPILVFIATCTSREAIPAVLACRLHFIQLNERISPVPTSVVPNAQSFQVES</sequence>
<keyword evidence="4" id="KW-0862">Zinc</keyword>
<evidence type="ECO:0000313" key="9">
    <source>
        <dbReference type="EMBL" id="CAL4764574.1"/>
    </source>
</evidence>
<dbReference type="PANTHER" id="PTHR14677">
    <property type="entry name" value="ARSENITE INDUCUBLE RNA ASSOCIATED PROTEIN AIP-1-RELATED"/>
    <property type="match status" value="1"/>
</dbReference>
<feature type="domain" description="RanBP2-type" evidence="6">
    <location>
        <begin position="155"/>
        <end position="184"/>
    </location>
</feature>
<organism evidence="8">
    <name type="scientific">Cladocopium goreaui</name>
    <dbReference type="NCBI Taxonomy" id="2562237"/>
    <lineage>
        <taxon>Eukaryota</taxon>
        <taxon>Sar</taxon>
        <taxon>Alveolata</taxon>
        <taxon>Dinophyceae</taxon>
        <taxon>Suessiales</taxon>
        <taxon>Symbiodiniaceae</taxon>
        <taxon>Cladocopium</taxon>
    </lineage>
</organism>
<dbReference type="CDD" id="cd19481">
    <property type="entry name" value="RecA-like_protease"/>
    <property type="match status" value="1"/>
</dbReference>